<evidence type="ECO:0000313" key="2">
    <source>
        <dbReference type="Proteomes" id="UP000037432"/>
    </source>
</evidence>
<comment type="caution">
    <text evidence="1">The sequence shown here is derived from an EMBL/GenBank/DDBJ whole genome shotgun (WGS) entry which is preliminary data.</text>
</comment>
<dbReference type="PATRIC" id="fig|1938.3.peg.7995"/>
<accession>A0A0J7Z4I7</accession>
<proteinExistence type="predicted"/>
<sequence length="92" mass="10238">MAWVGLFTLVGRHTWPLLKSELDMRCYDCLQEARSDTTGIGVCSRCGLATCENHARVRQVQITRQVGMGAAYGRIPARRVVCHTCDMAETAH</sequence>
<evidence type="ECO:0008006" key="3">
    <source>
        <dbReference type="Google" id="ProtNLM"/>
    </source>
</evidence>
<evidence type="ECO:0000313" key="1">
    <source>
        <dbReference type="EMBL" id="KMS70694.1"/>
    </source>
</evidence>
<dbReference type="Pfam" id="PF09947">
    <property type="entry name" value="DUF2180"/>
    <property type="match status" value="1"/>
</dbReference>
<organism evidence="1 2">
    <name type="scientific">Streptomyces viridochromogenes</name>
    <dbReference type="NCBI Taxonomy" id="1938"/>
    <lineage>
        <taxon>Bacteria</taxon>
        <taxon>Bacillati</taxon>
        <taxon>Actinomycetota</taxon>
        <taxon>Actinomycetes</taxon>
        <taxon>Kitasatosporales</taxon>
        <taxon>Streptomycetaceae</taxon>
        <taxon>Streptomyces</taxon>
    </lineage>
</organism>
<reference evidence="1 2" key="1">
    <citation type="submission" date="2015-06" db="EMBL/GenBank/DDBJ databases">
        <authorList>
            <person name="Ju K.-S."/>
            <person name="Doroghazi J.R."/>
            <person name="Metcalf W.W."/>
        </authorList>
    </citation>
    <scope>NUCLEOTIDE SEQUENCE [LARGE SCALE GENOMIC DNA]</scope>
    <source>
        <strain evidence="1 2">NRRL 3414</strain>
    </source>
</reference>
<name>A0A0J7Z4I7_STRVR</name>
<gene>
    <name evidence="1" type="ORF">ACM01_30305</name>
</gene>
<dbReference type="InterPro" id="IPR017211">
    <property type="entry name" value="UCP037465_Znf"/>
</dbReference>
<protein>
    <recommendedName>
        <fullName evidence="3">DUF2180 family protein</fullName>
    </recommendedName>
</protein>
<dbReference type="Proteomes" id="UP000037432">
    <property type="component" value="Unassembled WGS sequence"/>
</dbReference>
<dbReference type="EMBL" id="LFNT01000045">
    <property type="protein sequence ID" value="KMS70694.1"/>
    <property type="molecule type" value="Genomic_DNA"/>
</dbReference>
<dbReference type="AlphaFoldDB" id="A0A0J7Z4I7"/>